<gene>
    <name evidence="2" type="ORF">PIB30_092495</name>
</gene>
<comment type="caution">
    <text evidence="2">The sequence shown here is derived from an EMBL/GenBank/DDBJ whole genome shotgun (WGS) entry which is preliminary data.</text>
</comment>
<evidence type="ECO:0000256" key="1">
    <source>
        <dbReference type="SAM" id="Coils"/>
    </source>
</evidence>
<proteinExistence type="predicted"/>
<evidence type="ECO:0000313" key="3">
    <source>
        <dbReference type="Proteomes" id="UP001341840"/>
    </source>
</evidence>
<reference evidence="2 3" key="1">
    <citation type="journal article" date="2023" name="Plants (Basel)">
        <title>Bridging the Gap: Combining Genomics and Transcriptomics Approaches to Understand Stylosanthes scabra, an Orphan Legume from the Brazilian Caatinga.</title>
        <authorList>
            <person name="Ferreira-Neto J.R.C."/>
            <person name="da Silva M.D."/>
            <person name="Binneck E."/>
            <person name="de Melo N.F."/>
            <person name="da Silva R.H."/>
            <person name="de Melo A.L.T.M."/>
            <person name="Pandolfi V."/>
            <person name="Bustamante F.O."/>
            <person name="Brasileiro-Vidal A.C."/>
            <person name="Benko-Iseppon A.M."/>
        </authorList>
    </citation>
    <scope>NUCLEOTIDE SEQUENCE [LARGE SCALE GENOMIC DNA]</scope>
    <source>
        <tissue evidence="2">Leaves</tissue>
    </source>
</reference>
<keyword evidence="3" id="KW-1185">Reference proteome</keyword>
<evidence type="ECO:0000313" key="2">
    <source>
        <dbReference type="EMBL" id="MED6115626.1"/>
    </source>
</evidence>
<protein>
    <submittedName>
        <fullName evidence="2">Uncharacterized protein</fullName>
    </submittedName>
</protein>
<dbReference type="Proteomes" id="UP001341840">
    <property type="component" value="Unassembled WGS sequence"/>
</dbReference>
<dbReference type="EMBL" id="JASCZI010001911">
    <property type="protein sequence ID" value="MED6115626.1"/>
    <property type="molecule type" value="Genomic_DNA"/>
</dbReference>
<name>A0ABU6QVV7_9FABA</name>
<sequence>MCISRRLELHALEEESSQKSKRADVLELEKKLRFATKQVGLKEKENGLLNEENDGLKVTIAKLSKDKKDLEARVVEVCGERKEAEVSKRAHGFEMFAAAWDRAKAQIKLLVPDADLEKMDPVKVVYKGELVDDDQVPTEGSDDHNPAE</sequence>
<keyword evidence="1" id="KW-0175">Coiled coil</keyword>
<organism evidence="2 3">
    <name type="scientific">Stylosanthes scabra</name>
    <dbReference type="NCBI Taxonomy" id="79078"/>
    <lineage>
        <taxon>Eukaryota</taxon>
        <taxon>Viridiplantae</taxon>
        <taxon>Streptophyta</taxon>
        <taxon>Embryophyta</taxon>
        <taxon>Tracheophyta</taxon>
        <taxon>Spermatophyta</taxon>
        <taxon>Magnoliopsida</taxon>
        <taxon>eudicotyledons</taxon>
        <taxon>Gunneridae</taxon>
        <taxon>Pentapetalae</taxon>
        <taxon>rosids</taxon>
        <taxon>fabids</taxon>
        <taxon>Fabales</taxon>
        <taxon>Fabaceae</taxon>
        <taxon>Papilionoideae</taxon>
        <taxon>50 kb inversion clade</taxon>
        <taxon>dalbergioids sensu lato</taxon>
        <taxon>Dalbergieae</taxon>
        <taxon>Pterocarpus clade</taxon>
        <taxon>Stylosanthes</taxon>
    </lineage>
</organism>
<accession>A0ABU6QVV7</accession>
<feature type="coiled-coil region" evidence="1">
    <location>
        <begin position="53"/>
        <end position="80"/>
    </location>
</feature>